<keyword evidence="2 6" id="KW-0678">Repressor</keyword>
<dbReference type="InterPro" id="IPR006458">
    <property type="entry name" value="Ovate_C"/>
</dbReference>
<keyword evidence="4 6" id="KW-0804">Transcription</keyword>
<feature type="compositionally biased region" description="Polar residues" evidence="7">
    <location>
        <begin position="71"/>
        <end position="95"/>
    </location>
</feature>
<dbReference type="PANTHER" id="PTHR33057">
    <property type="entry name" value="TRANSCRIPTION REPRESSOR OFP7-RELATED"/>
    <property type="match status" value="1"/>
</dbReference>
<dbReference type="Pfam" id="PF04844">
    <property type="entry name" value="Ovate"/>
    <property type="match status" value="1"/>
</dbReference>
<dbReference type="Proteomes" id="UP000826271">
    <property type="component" value="Unassembled WGS sequence"/>
</dbReference>
<evidence type="ECO:0000256" key="1">
    <source>
        <dbReference type="ARBA" id="ARBA00004123"/>
    </source>
</evidence>
<dbReference type="EMBL" id="WHWC01000013">
    <property type="protein sequence ID" value="KAG8371136.1"/>
    <property type="molecule type" value="Genomic_DNA"/>
</dbReference>
<dbReference type="InterPro" id="IPR038933">
    <property type="entry name" value="Ovate"/>
</dbReference>
<evidence type="ECO:0000256" key="2">
    <source>
        <dbReference type="ARBA" id="ARBA00022491"/>
    </source>
</evidence>
<comment type="function">
    <text evidence="6">Transcriptional repressor that regulates multiple aspects of plant growth and development.</text>
</comment>
<accession>A0AAV6WKR4</accession>
<sequence>MSLKNKWSLKKFFKSNGGCGCGPNSTDIIEPKPKSKPLLSDQKPRRRPSSSASSSDIHGVGQPVDDDDDYTSTTFSLNLDNDGPETNPSRYDQMQSWKPLTSTFSTYTRTQIRDDYCTKSSTTVTSCPKIRGSLAVVKDSDDPYHDFRQSMLQMIFEKELYSKNDLQQLLECFLRLNSPHHHEIIVQAFMEIWNGGEGGGEEETPPCSSSRIT</sequence>
<keyword evidence="3 6" id="KW-0805">Transcription regulation</keyword>
<dbReference type="PANTHER" id="PTHR33057:SF138">
    <property type="entry name" value="TRANSCRIPTION REPRESSOR OFP10"/>
    <property type="match status" value="1"/>
</dbReference>
<comment type="subcellular location">
    <subcellularLocation>
        <location evidence="1 6">Nucleus</location>
    </subcellularLocation>
</comment>
<feature type="region of interest" description="Disordered" evidence="7">
    <location>
        <begin position="14"/>
        <end position="95"/>
    </location>
</feature>
<keyword evidence="10" id="KW-1185">Reference proteome</keyword>
<reference evidence="9" key="1">
    <citation type="submission" date="2019-10" db="EMBL/GenBank/DDBJ databases">
        <authorList>
            <person name="Zhang R."/>
            <person name="Pan Y."/>
            <person name="Wang J."/>
            <person name="Ma R."/>
            <person name="Yu S."/>
        </authorList>
    </citation>
    <scope>NUCLEOTIDE SEQUENCE</scope>
    <source>
        <strain evidence="9">LA-IB0</strain>
        <tissue evidence="9">Leaf</tissue>
    </source>
</reference>
<evidence type="ECO:0000256" key="3">
    <source>
        <dbReference type="ARBA" id="ARBA00023015"/>
    </source>
</evidence>
<evidence type="ECO:0000256" key="7">
    <source>
        <dbReference type="SAM" id="MobiDB-lite"/>
    </source>
</evidence>
<dbReference type="NCBIfam" id="TIGR01568">
    <property type="entry name" value="A_thal_3678"/>
    <property type="match status" value="1"/>
</dbReference>
<proteinExistence type="predicted"/>
<dbReference type="PROSITE" id="PS51754">
    <property type="entry name" value="OVATE"/>
    <property type="match status" value="1"/>
</dbReference>
<protein>
    <recommendedName>
        <fullName evidence="6">Transcription repressor</fullName>
    </recommendedName>
    <alternativeName>
        <fullName evidence="6">Ovate family protein</fullName>
    </alternativeName>
</protein>
<evidence type="ECO:0000313" key="9">
    <source>
        <dbReference type="EMBL" id="KAG8371136.1"/>
    </source>
</evidence>
<keyword evidence="5 6" id="KW-0539">Nucleus</keyword>
<organism evidence="9 10">
    <name type="scientific">Buddleja alternifolia</name>
    <dbReference type="NCBI Taxonomy" id="168488"/>
    <lineage>
        <taxon>Eukaryota</taxon>
        <taxon>Viridiplantae</taxon>
        <taxon>Streptophyta</taxon>
        <taxon>Embryophyta</taxon>
        <taxon>Tracheophyta</taxon>
        <taxon>Spermatophyta</taxon>
        <taxon>Magnoliopsida</taxon>
        <taxon>eudicotyledons</taxon>
        <taxon>Gunneridae</taxon>
        <taxon>Pentapetalae</taxon>
        <taxon>asterids</taxon>
        <taxon>lamiids</taxon>
        <taxon>Lamiales</taxon>
        <taxon>Scrophulariaceae</taxon>
        <taxon>Buddlejeae</taxon>
        <taxon>Buddleja</taxon>
    </lineage>
</organism>
<evidence type="ECO:0000256" key="5">
    <source>
        <dbReference type="ARBA" id="ARBA00023242"/>
    </source>
</evidence>
<gene>
    <name evidence="9" type="ORF">BUALT_Bualt13G0055400</name>
</gene>
<comment type="caution">
    <text evidence="9">The sequence shown here is derived from an EMBL/GenBank/DDBJ whole genome shotgun (WGS) entry which is preliminary data.</text>
</comment>
<dbReference type="GO" id="GO:0005634">
    <property type="term" value="C:nucleus"/>
    <property type="evidence" value="ECO:0007669"/>
    <property type="project" value="UniProtKB-SubCell"/>
</dbReference>
<name>A0AAV6WKR4_9LAMI</name>
<evidence type="ECO:0000256" key="4">
    <source>
        <dbReference type="ARBA" id="ARBA00023163"/>
    </source>
</evidence>
<evidence type="ECO:0000259" key="8">
    <source>
        <dbReference type="PROSITE" id="PS51754"/>
    </source>
</evidence>
<evidence type="ECO:0000313" key="10">
    <source>
        <dbReference type="Proteomes" id="UP000826271"/>
    </source>
</evidence>
<dbReference type="GO" id="GO:0045892">
    <property type="term" value="P:negative regulation of DNA-templated transcription"/>
    <property type="evidence" value="ECO:0007669"/>
    <property type="project" value="UniProtKB-UniRule"/>
</dbReference>
<evidence type="ECO:0000256" key="6">
    <source>
        <dbReference type="RuleBase" id="RU367028"/>
    </source>
</evidence>
<dbReference type="AlphaFoldDB" id="A0AAV6WKR4"/>
<feature type="domain" description="OVATE" evidence="8">
    <location>
        <begin position="136"/>
        <end position="195"/>
    </location>
</feature>